<dbReference type="GO" id="GO:0018738">
    <property type="term" value="F:S-formylglutathione hydrolase activity"/>
    <property type="evidence" value="ECO:0007669"/>
    <property type="project" value="UniProtKB-EC"/>
</dbReference>
<comment type="catalytic activity">
    <reaction evidence="5">
        <text>S-formylglutathione + H2O = formate + glutathione + H(+)</text>
        <dbReference type="Rhea" id="RHEA:14961"/>
        <dbReference type="ChEBI" id="CHEBI:15377"/>
        <dbReference type="ChEBI" id="CHEBI:15378"/>
        <dbReference type="ChEBI" id="CHEBI:15740"/>
        <dbReference type="ChEBI" id="CHEBI:57688"/>
        <dbReference type="ChEBI" id="CHEBI:57925"/>
        <dbReference type="EC" id="3.1.2.12"/>
    </reaction>
</comment>
<sequence>MALITMNYNSPTIGMHQNLTIILPEDVTFFDSSTTAKHLKSMLLLHGLSSDETTYIRYTSIERYANEHQLAIIMPNVDHSGYANMVYGHSYYDYILEIYEYVHQILPLSRKREDNFIAGHSMGGYGTIKFALTQSDKFAKAAPLSAVFEAQRFIDLDWTDFSPQSITGNNTQIKGTELDTYYLLDQAIDANVDIPELFIMCGKEDFLYHDNLQFIETLNKKGVSYKFEDGPGNHDYAYWDRAIKRAIEWFVQ</sequence>
<dbReference type="HOGENOM" id="CLU_037618_3_0_9"/>
<proteinExistence type="inferred from homology"/>
<evidence type="ECO:0000256" key="2">
    <source>
        <dbReference type="ARBA" id="ARBA00012479"/>
    </source>
</evidence>
<dbReference type="OrthoDB" id="9803578at2"/>
<dbReference type="KEGG" id="sep:SE_2213"/>
<dbReference type="GO" id="GO:0005829">
    <property type="term" value="C:cytosol"/>
    <property type="evidence" value="ECO:0007669"/>
    <property type="project" value="TreeGrafter"/>
</dbReference>
<dbReference type="GeneID" id="50017718"/>
<name>A0A0H2VKM8_STAES</name>
<dbReference type="Proteomes" id="UP000001411">
    <property type="component" value="Chromosome"/>
</dbReference>
<reference evidence="7 8" key="1">
    <citation type="journal article" date="2003" name="Mol. Microbiol.">
        <title>Genome-based analysis of virulence genes in a non-biofilm-forming Staphylococcus epidermidis strain (ATCC 12228).</title>
        <authorList>
            <person name="Zhang Y.Q."/>
            <person name="Ren S.X."/>
            <person name="Li H.L."/>
            <person name="Wang Y.X."/>
            <person name="Fu G."/>
            <person name="Yang J."/>
            <person name="Qin Z.Q."/>
            <person name="Miao Y.G."/>
            <person name="Wang W.Y."/>
            <person name="Chen R.S."/>
            <person name="Shen Y."/>
            <person name="Chen Z."/>
            <person name="Yuan Z.H."/>
            <person name="Zhao G.P."/>
            <person name="Qu D."/>
            <person name="Danchin A."/>
            <person name="Wen Y.M."/>
        </authorList>
    </citation>
    <scope>NUCLEOTIDE SEQUENCE [LARGE SCALE GENOMIC DNA]</scope>
    <source>
        <strain evidence="8">ATCC 12228 / FDA PCI 1200</strain>
    </source>
</reference>
<dbReference type="InterPro" id="IPR014186">
    <property type="entry name" value="S-formylglutathione_hydrol"/>
</dbReference>
<dbReference type="PANTHER" id="PTHR10061:SF0">
    <property type="entry name" value="S-FORMYLGLUTATHIONE HYDROLASE"/>
    <property type="match status" value="1"/>
</dbReference>
<feature type="active site" description="Charge relay system" evidence="6">
    <location>
        <position position="205"/>
    </location>
</feature>
<accession>A0A0H2VKM8</accession>
<feature type="active site" description="Charge relay system" evidence="6">
    <location>
        <position position="121"/>
    </location>
</feature>
<protein>
    <recommendedName>
        <fullName evidence="2">S-formylglutathione hydrolase</fullName>
        <ecNumber evidence="2">3.1.2.12</ecNumber>
    </recommendedName>
</protein>
<dbReference type="AlphaFoldDB" id="A0A0H2VKM8"/>
<keyword evidence="4" id="KW-0378">Hydrolase</keyword>
<comment type="similarity">
    <text evidence="1">Belongs to the esterase D family.</text>
</comment>
<evidence type="ECO:0000256" key="4">
    <source>
        <dbReference type="ARBA" id="ARBA00022801"/>
    </source>
</evidence>
<evidence type="ECO:0000256" key="6">
    <source>
        <dbReference type="PIRSR" id="PIRSR614186-1"/>
    </source>
</evidence>
<evidence type="ECO:0000256" key="5">
    <source>
        <dbReference type="ARBA" id="ARBA00047590"/>
    </source>
</evidence>
<evidence type="ECO:0000256" key="1">
    <source>
        <dbReference type="ARBA" id="ARBA00005622"/>
    </source>
</evidence>
<dbReference type="InterPro" id="IPR000801">
    <property type="entry name" value="Esterase-like"/>
</dbReference>
<dbReference type="SUPFAM" id="SSF53474">
    <property type="entry name" value="alpha/beta-Hydrolases"/>
    <property type="match status" value="1"/>
</dbReference>
<dbReference type="EC" id="3.1.2.12" evidence="2"/>
<dbReference type="Pfam" id="PF00756">
    <property type="entry name" value="Esterase"/>
    <property type="match status" value="1"/>
</dbReference>
<evidence type="ECO:0000313" key="7">
    <source>
        <dbReference type="EMBL" id="AAO05855.1"/>
    </source>
</evidence>
<dbReference type="EMBL" id="AE015929">
    <property type="protein sequence ID" value="AAO05855.1"/>
    <property type="molecule type" value="Genomic_DNA"/>
</dbReference>
<dbReference type="PANTHER" id="PTHR10061">
    <property type="entry name" value="S-FORMYLGLUTATHIONE HYDROLASE"/>
    <property type="match status" value="1"/>
</dbReference>
<evidence type="ECO:0000313" key="8">
    <source>
        <dbReference type="Proteomes" id="UP000001411"/>
    </source>
</evidence>
<dbReference type="eggNOG" id="COG0627">
    <property type="taxonomic scope" value="Bacteria"/>
</dbReference>
<dbReference type="Gene3D" id="3.40.50.1820">
    <property type="entry name" value="alpha/beta hydrolase"/>
    <property type="match status" value="1"/>
</dbReference>
<dbReference type="InterPro" id="IPR029058">
    <property type="entry name" value="AB_hydrolase_fold"/>
</dbReference>
<keyword evidence="3" id="KW-0719">Serine esterase</keyword>
<feature type="active site" description="Charge relay system" evidence="6">
    <location>
        <position position="234"/>
    </location>
</feature>
<dbReference type="RefSeq" id="WP_001831870.1">
    <property type="nucleotide sequence ID" value="NC_004461.1"/>
</dbReference>
<gene>
    <name evidence="7" type="ordered locus">SE_2213</name>
</gene>
<dbReference type="PATRIC" id="fig|176280.10.peg.2160"/>
<dbReference type="GO" id="GO:0046294">
    <property type="term" value="P:formaldehyde catabolic process"/>
    <property type="evidence" value="ECO:0007669"/>
    <property type="project" value="InterPro"/>
</dbReference>
<evidence type="ECO:0000256" key="3">
    <source>
        <dbReference type="ARBA" id="ARBA00022487"/>
    </source>
</evidence>
<dbReference type="GO" id="GO:0052689">
    <property type="term" value="F:carboxylic ester hydrolase activity"/>
    <property type="evidence" value="ECO:0007669"/>
    <property type="project" value="UniProtKB-KW"/>
</dbReference>
<organism evidence="7 8">
    <name type="scientific">Staphylococcus epidermidis (strain ATCC 12228 / FDA PCI 1200)</name>
    <dbReference type="NCBI Taxonomy" id="176280"/>
    <lineage>
        <taxon>Bacteria</taxon>
        <taxon>Bacillati</taxon>
        <taxon>Bacillota</taxon>
        <taxon>Bacilli</taxon>
        <taxon>Bacillales</taxon>
        <taxon>Staphylococcaceae</taxon>
        <taxon>Staphylococcus</taxon>
    </lineage>
</organism>